<dbReference type="PANTHER" id="PTHR43776">
    <property type="entry name" value="TRANSPORT ATP-BINDING PROTEIN"/>
    <property type="match status" value="1"/>
</dbReference>
<evidence type="ECO:0000259" key="5">
    <source>
        <dbReference type="PROSITE" id="PS50893"/>
    </source>
</evidence>
<dbReference type="InterPro" id="IPR017871">
    <property type="entry name" value="ABC_transporter-like_CS"/>
</dbReference>
<dbReference type="NCBIfam" id="TIGR01727">
    <property type="entry name" value="oligo_HPY"/>
    <property type="match status" value="1"/>
</dbReference>
<dbReference type="InterPro" id="IPR003439">
    <property type="entry name" value="ABC_transporter-like_ATP-bd"/>
</dbReference>
<dbReference type="CDD" id="cd03257">
    <property type="entry name" value="ABC_NikE_OppD_transporters"/>
    <property type="match status" value="1"/>
</dbReference>
<sequence>MIEVSNLVKTYPVNHRKELTAVGGVSFSIREGETLALVGESGSGKSTVGRCLLRLIEPTSGDVRYRGKSITGLSRRQLRPLRQELQIVFQDPYSAIDPRMTIEAFLAEPMQVHGWARPDIAVRVTELLVTVDLGPELAGRYPHELSGGQRQRVVIARALALRPRLLVLDEPVAALDVSIQAGIMRLLSRLQRDQGLSYLFIAHDLAVVRQLSHRVAVMHRGLIVETGAAKDVYTFPRHPYTRALLSAIPMPDPRLERQRKRIVLSGDPPDPADRIEGCAFRSRCWKSEEDCSKEEPTLTAYDTPTLVACHHPETEPAGIGAESRS</sequence>
<proteinExistence type="inferred from homology"/>
<organism evidence="6 7">
    <name type="scientific">Kribbella caucasensis</name>
    <dbReference type="NCBI Taxonomy" id="2512215"/>
    <lineage>
        <taxon>Bacteria</taxon>
        <taxon>Bacillati</taxon>
        <taxon>Actinomycetota</taxon>
        <taxon>Actinomycetes</taxon>
        <taxon>Propionibacteriales</taxon>
        <taxon>Kribbellaceae</taxon>
        <taxon>Kribbella</taxon>
    </lineage>
</organism>
<keyword evidence="4 6" id="KW-0067">ATP-binding</keyword>
<dbReference type="Pfam" id="PF00005">
    <property type="entry name" value="ABC_tran"/>
    <property type="match status" value="1"/>
</dbReference>
<dbReference type="InterPro" id="IPR003593">
    <property type="entry name" value="AAA+_ATPase"/>
</dbReference>
<dbReference type="GO" id="GO:0055085">
    <property type="term" value="P:transmembrane transport"/>
    <property type="evidence" value="ECO:0007669"/>
    <property type="project" value="UniProtKB-ARBA"/>
</dbReference>
<evidence type="ECO:0000256" key="4">
    <source>
        <dbReference type="ARBA" id="ARBA00022840"/>
    </source>
</evidence>
<evidence type="ECO:0000313" key="6">
    <source>
        <dbReference type="EMBL" id="TDO45771.1"/>
    </source>
</evidence>
<dbReference type="GO" id="GO:0016887">
    <property type="term" value="F:ATP hydrolysis activity"/>
    <property type="evidence" value="ECO:0007669"/>
    <property type="project" value="InterPro"/>
</dbReference>
<evidence type="ECO:0000313" key="7">
    <source>
        <dbReference type="Proteomes" id="UP000295388"/>
    </source>
</evidence>
<comment type="similarity">
    <text evidence="1">Belongs to the ABC transporter superfamily.</text>
</comment>
<dbReference type="SMART" id="SM00382">
    <property type="entry name" value="AAA"/>
    <property type="match status" value="1"/>
</dbReference>
<dbReference type="RefSeq" id="WP_238165755.1">
    <property type="nucleotide sequence ID" value="NZ_SNWQ01000012.1"/>
</dbReference>
<dbReference type="EMBL" id="SNWQ01000012">
    <property type="protein sequence ID" value="TDO45771.1"/>
    <property type="molecule type" value="Genomic_DNA"/>
</dbReference>
<keyword evidence="2" id="KW-0813">Transport</keyword>
<reference evidence="6 7" key="1">
    <citation type="submission" date="2019-03" db="EMBL/GenBank/DDBJ databases">
        <title>Genomic Encyclopedia of Type Strains, Phase III (KMG-III): the genomes of soil and plant-associated and newly described type strains.</title>
        <authorList>
            <person name="Whitman W."/>
        </authorList>
    </citation>
    <scope>NUCLEOTIDE SEQUENCE [LARGE SCALE GENOMIC DNA]</scope>
    <source>
        <strain evidence="6 7">VKM Ac-2527</strain>
    </source>
</reference>
<keyword evidence="7" id="KW-1185">Reference proteome</keyword>
<accession>A0A4R6KAS2</accession>
<name>A0A4R6KAS2_9ACTN</name>
<dbReference type="InterPro" id="IPR013563">
    <property type="entry name" value="Oligopep_ABC_C"/>
</dbReference>
<dbReference type="Proteomes" id="UP000295388">
    <property type="component" value="Unassembled WGS sequence"/>
</dbReference>
<comment type="caution">
    <text evidence="6">The sequence shown here is derived from an EMBL/GenBank/DDBJ whole genome shotgun (WGS) entry which is preliminary data.</text>
</comment>
<evidence type="ECO:0000256" key="1">
    <source>
        <dbReference type="ARBA" id="ARBA00005417"/>
    </source>
</evidence>
<dbReference type="AlphaFoldDB" id="A0A4R6KAS2"/>
<gene>
    <name evidence="6" type="ORF">EV643_11295</name>
</gene>
<evidence type="ECO:0000256" key="3">
    <source>
        <dbReference type="ARBA" id="ARBA00022741"/>
    </source>
</evidence>
<dbReference type="PROSITE" id="PS50893">
    <property type="entry name" value="ABC_TRANSPORTER_2"/>
    <property type="match status" value="1"/>
</dbReference>
<dbReference type="GO" id="GO:0005524">
    <property type="term" value="F:ATP binding"/>
    <property type="evidence" value="ECO:0007669"/>
    <property type="project" value="UniProtKB-KW"/>
</dbReference>
<dbReference type="GO" id="GO:0015833">
    <property type="term" value="P:peptide transport"/>
    <property type="evidence" value="ECO:0007669"/>
    <property type="project" value="InterPro"/>
</dbReference>
<dbReference type="PANTHER" id="PTHR43776:SF7">
    <property type="entry name" value="D,D-DIPEPTIDE TRANSPORT ATP-BINDING PROTEIN DDPF-RELATED"/>
    <property type="match status" value="1"/>
</dbReference>
<dbReference type="SUPFAM" id="SSF52540">
    <property type="entry name" value="P-loop containing nucleoside triphosphate hydrolases"/>
    <property type="match status" value="1"/>
</dbReference>
<feature type="domain" description="ABC transporter" evidence="5">
    <location>
        <begin position="2"/>
        <end position="245"/>
    </location>
</feature>
<dbReference type="PROSITE" id="PS00211">
    <property type="entry name" value="ABC_TRANSPORTER_1"/>
    <property type="match status" value="1"/>
</dbReference>
<dbReference type="InterPro" id="IPR027417">
    <property type="entry name" value="P-loop_NTPase"/>
</dbReference>
<keyword evidence="3" id="KW-0547">Nucleotide-binding</keyword>
<dbReference type="Pfam" id="PF08352">
    <property type="entry name" value="oligo_HPY"/>
    <property type="match status" value="1"/>
</dbReference>
<dbReference type="FunFam" id="3.40.50.300:FF:000016">
    <property type="entry name" value="Oligopeptide ABC transporter ATP-binding component"/>
    <property type="match status" value="1"/>
</dbReference>
<dbReference type="Gene3D" id="3.40.50.300">
    <property type="entry name" value="P-loop containing nucleotide triphosphate hydrolases"/>
    <property type="match status" value="1"/>
</dbReference>
<dbReference type="InterPro" id="IPR050319">
    <property type="entry name" value="ABC_transp_ATP-bind"/>
</dbReference>
<evidence type="ECO:0000256" key="2">
    <source>
        <dbReference type="ARBA" id="ARBA00022448"/>
    </source>
</evidence>
<protein>
    <submittedName>
        <fullName evidence="6">Peptide/nickel transport system ATP-binding protein/oligopeptide transport system ATP-binding protein</fullName>
    </submittedName>
</protein>